<evidence type="ECO:0000256" key="3">
    <source>
        <dbReference type="ARBA" id="ARBA00022630"/>
    </source>
</evidence>
<accession>A0A1H0YEQ4</accession>
<name>A0A1H0YEQ4_9LACT</name>
<evidence type="ECO:0000313" key="11">
    <source>
        <dbReference type="Proteomes" id="UP000199481"/>
    </source>
</evidence>
<evidence type="ECO:0000256" key="2">
    <source>
        <dbReference type="ARBA" id="ARBA00009130"/>
    </source>
</evidence>
<evidence type="ECO:0000259" key="8">
    <source>
        <dbReference type="Pfam" id="PF02852"/>
    </source>
</evidence>
<feature type="domain" description="Pyridine nucleotide-disulphide oxidoreductase dimerisation" evidence="8">
    <location>
        <begin position="328"/>
        <end position="427"/>
    </location>
</feature>
<keyword evidence="4" id="KW-0274">FAD</keyword>
<protein>
    <submittedName>
        <fullName evidence="10">NADPH-dependent 2,4-dienoyl-CoA reductase, sulfur reductase</fullName>
    </submittedName>
</protein>
<dbReference type="OrthoDB" id="9802028at2"/>
<dbReference type="InterPro" id="IPR016156">
    <property type="entry name" value="FAD/NAD-linked_Rdtase_dimer_sf"/>
</dbReference>
<dbReference type="PANTHER" id="PTHR43429">
    <property type="entry name" value="PYRIDINE NUCLEOTIDE-DISULFIDE OXIDOREDUCTASE DOMAIN-CONTAINING"/>
    <property type="match status" value="1"/>
</dbReference>
<comment type="similarity">
    <text evidence="2">Belongs to the class-III pyridine nucleotide-disulfide oxidoreductase family.</text>
</comment>
<keyword evidence="5" id="KW-0560">Oxidoreductase</keyword>
<proteinExistence type="inferred from homology"/>
<dbReference type="PANTHER" id="PTHR43429:SF1">
    <property type="entry name" value="NAD(P)H SULFUR OXIDOREDUCTASE (COA-DEPENDENT)"/>
    <property type="match status" value="1"/>
</dbReference>
<sequence>MKVVIIGASFAGVAAALEVRKKQSDAEIILLEKQSTLGYIPNGLHLYWENRIADLDAAYFITKEQLEKQNIQCCLEAAVEKIDTVQKTVNYLFHEQEASITYDKLIIATGSSQLSQKISGSDGENVLKYKRHSEAEEALAKVDASKSVTIIGAGQVGVEAADLLSKKEKKVTLIENMDYVLFKYFDKEMIQPLQRKMLEQGIDLRLNQTVSAIEAEADQTATVRFGNERVTSEAVILGVNVRPDLHFLDEHIKLHMDHTIAVDRYMRTSVEDVFAVGDCIQLAYGEEEETVYIPLVNNAVRTGIVAAANLNQPKMAFKGSLRTIGTFIFGYYIASTGMTEAESVFTGQKVKTYRQEVRLTSLPTSATVTIKWVYDATSHILLGAQMISTSDVLEKINTLALAIQTKQTLEDLQQKDYFFHPSFTQMISATNFVSWPEVRDDGNED</sequence>
<dbReference type="SUPFAM" id="SSF51905">
    <property type="entry name" value="FAD/NAD(P)-binding domain"/>
    <property type="match status" value="1"/>
</dbReference>
<keyword evidence="3" id="KW-0285">Flavoprotein</keyword>
<dbReference type="InterPro" id="IPR050260">
    <property type="entry name" value="FAD-bd_OxRdtase"/>
</dbReference>
<dbReference type="Gene3D" id="3.50.50.60">
    <property type="entry name" value="FAD/NAD(P)-binding domain"/>
    <property type="match status" value="2"/>
</dbReference>
<evidence type="ECO:0000256" key="5">
    <source>
        <dbReference type="ARBA" id="ARBA00023002"/>
    </source>
</evidence>
<dbReference type="InterPro" id="IPR004099">
    <property type="entry name" value="Pyr_nucl-diS_OxRdtase_dimer"/>
</dbReference>
<dbReference type="EMBL" id="FNJW01000008">
    <property type="protein sequence ID" value="SDQ13612.1"/>
    <property type="molecule type" value="Genomic_DNA"/>
</dbReference>
<dbReference type="Pfam" id="PF07992">
    <property type="entry name" value="Pyr_redox_2"/>
    <property type="match status" value="1"/>
</dbReference>
<dbReference type="Pfam" id="PF02852">
    <property type="entry name" value="Pyr_redox_dim"/>
    <property type="match status" value="1"/>
</dbReference>
<dbReference type="Proteomes" id="UP000199481">
    <property type="component" value="Unassembled WGS sequence"/>
</dbReference>
<keyword evidence="7" id="KW-0676">Redox-active center</keyword>
<dbReference type="RefSeq" id="WP_089975533.1">
    <property type="nucleotide sequence ID" value="NZ_CP084916.1"/>
</dbReference>
<dbReference type="PRINTS" id="PR00469">
    <property type="entry name" value="PNDRDTASEII"/>
</dbReference>
<evidence type="ECO:0000256" key="1">
    <source>
        <dbReference type="ARBA" id="ARBA00001974"/>
    </source>
</evidence>
<keyword evidence="6" id="KW-0558">Oxidation</keyword>
<evidence type="ECO:0000256" key="6">
    <source>
        <dbReference type="ARBA" id="ARBA00023097"/>
    </source>
</evidence>
<dbReference type="InterPro" id="IPR036188">
    <property type="entry name" value="FAD/NAD-bd_sf"/>
</dbReference>
<dbReference type="PRINTS" id="PR00368">
    <property type="entry name" value="FADPNR"/>
</dbReference>
<dbReference type="AlphaFoldDB" id="A0A1H0YEQ4"/>
<dbReference type="GO" id="GO:0016491">
    <property type="term" value="F:oxidoreductase activity"/>
    <property type="evidence" value="ECO:0007669"/>
    <property type="project" value="UniProtKB-KW"/>
</dbReference>
<comment type="cofactor">
    <cofactor evidence="1">
        <name>FAD</name>
        <dbReference type="ChEBI" id="CHEBI:57692"/>
    </cofactor>
</comment>
<gene>
    <name evidence="10" type="ORF">SAMN04487752_0902</name>
</gene>
<keyword evidence="11" id="KW-1185">Reference proteome</keyword>
<dbReference type="SUPFAM" id="SSF55424">
    <property type="entry name" value="FAD/NAD-linked reductases, dimerisation (C-terminal) domain"/>
    <property type="match status" value="1"/>
</dbReference>
<evidence type="ECO:0000313" key="10">
    <source>
        <dbReference type="EMBL" id="SDQ13612.1"/>
    </source>
</evidence>
<organism evidence="10 11">
    <name type="scientific">Carnobacterium viridans</name>
    <dbReference type="NCBI Taxonomy" id="174587"/>
    <lineage>
        <taxon>Bacteria</taxon>
        <taxon>Bacillati</taxon>
        <taxon>Bacillota</taxon>
        <taxon>Bacilli</taxon>
        <taxon>Lactobacillales</taxon>
        <taxon>Carnobacteriaceae</taxon>
        <taxon>Carnobacterium</taxon>
    </lineage>
</organism>
<evidence type="ECO:0000256" key="7">
    <source>
        <dbReference type="ARBA" id="ARBA00023284"/>
    </source>
</evidence>
<feature type="domain" description="FAD/NAD(P)-binding" evidence="9">
    <location>
        <begin position="1"/>
        <end position="303"/>
    </location>
</feature>
<evidence type="ECO:0000256" key="4">
    <source>
        <dbReference type="ARBA" id="ARBA00022827"/>
    </source>
</evidence>
<reference evidence="11" key="1">
    <citation type="submission" date="2016-10" db="EMBL/GenBank/DDBJ databases">
        <authorList>
            <person name="Varghese N."/>
            <person name="Submissions S."/>
        </authorList>
    </citation>
    <scope>NUCLEOTIDE SEQUENCE [LARGE SCALE GENOMIC DNA]</scope>
    <source>
        <strain evidence="11">MPL-11</strain>
    </source>
</reference>
<dbReference type="Gene3D" id="3.30.390.30">
    <property type="match status" value="1"/>
</dbReference>
<evidence type="ECO:0000259" key="9">
    <source>
        <dbReference type="Pfam" id="PF07992"/>
    </source>
</evidence>
<dbReference type="InterPro" id="IPR023753">
    <property type="entry name" value="FAD/NAD-binding_dom"/>
</dbReference>